<dbReference type="EMBL" id="PQSP01000007">
    <property type="protein sequence ID" value="RUS65982.1"/>
    <property type="molecule type" value="Genomic_DNA"/>
</dbReference>
<organism evidence="10 11">
    <name type="scientific">Saezia sanguinis</name>
    <dbReference type="NCBI Taxonomy" id="1965230"/>
    <lineage>
        <taxon>Bacteria</taxon>
        <taxon>Pseudomonadati</taxon>
        <taxon>Pseudomonadota</taxon>
        <taxon>Betaproteobacteria</taxon>
        <taxon>Burkholderiales</taxon>
        <taxon>Saeziaceae</taxon>
        <taxon>Saezia</taxon>
    </lineage>
</organism>
<reference evidence="10 11" key="1">
    <citation type="submission" date="2018-01" db="EMBL/GenBank/DDBJ databases">
        <title>Saezia sanguinis gen. nov., sp. nov., in the order Burkholderiales isolated from human blood.</title>
        <authorList>
            <person name="Medina-Pascual M.J."/>
            <person name="Valdezate S."/>
            <person name="Monzon S."/>
            <person name="Cuesta I."/>
            <person name="Carrasco G."/>
            <person name="Villalon P."/>
            <person name="Saez-Nieto J.A."/>
        </authorList>
    </citation>
    <scope>NUCLEOTIDE SEQUENCE [LARGE SCALE GENOMIC DNA]</scope>
    <source>
        <strain evidence="10 11">CNM695-12</strain>
    </source>
</reference>
<dbReference type="Proteomes" id="UP000286947">
    <property type="component" value="Unassembled WGS sequence"/>
</dbReference>
<dbReference type="GO" id="GO:0030288">
    <property type="term" value="C:outer membrane-bounded periplasmic space"/>
    <property type="evidence" value="ECO:0007669"/>
    <property type="project" value="InterPro"/>
</dbReference>
<evidence type="ECO:0000256" key="5">
    <source>
        <dbReference type="ARBA" id="ARBA00022764"/>
    </source>
</evidence>
<sequence>MNTFFIRHFFYLIFLLLGGLVIFEPVYGKGISVGGTRVIYDASKREATLSVRNSADGIPHLIQSWADDFSDPGFKAPFIITPPLFRLDAGKENILRIVFTGETNLPQDRESVFWLNVKAIPAVEKTEANQLTIAIKTRIKLFYRPTSLRTDEANDAWKKLTFIYVDGVVVIQNPTPYFVSLFSLQIGHDNVPMPPMIAPFSESLVPIINKVDVTVSVTWQAINDYGAITSPSTAQFADKSIFPDSVDSHGMRLSESVAAP</sequence>
<evidence type="ECO:0000259" key="8">
    <source>
        <dbReference type="Pfam" id="PF00345"/>
    </source>
</evidence>
<evidence type="ECO:0000256" key="4">
    <source>
        <dbReference type="ARBA" id="ARBA00022729"/>
    </source>
</evidence>
<dbReference type="InterPro" id="IPR016147">
    <property type="entry name" value="Pili_assmbl_chaperone_N"/>
</dbReference>
<dbReference type="GO" id="GO:0071555">
    <property type="term" value="P:cell wall organization"/>
    <property type="evidence" value="ECO:0007669"/>
    <property type="project" value="InterPro"/>
</dbReference>
<comment type="caution">
    <text evidence="10">The sequence shown here is derived from an EMBL/GenBank/DDBJ whole genome shotgun (WGS) entry which is preliminary data.</text>
</comment>
<dbReference type="PANTHER" id="PTHR30251">
    <property type="entry name" value="PILUS ASSEMBLY CHAPERONE"/>
    <property type="match status" value="1"/>
</dbReference>
<evidence type="ECO:0000259" key="9">
    <source>
        <dbReference type="Pfam" id="PF02753"/>
    </source>
</evidence>
<dbReference type="InterPro" id="IPR001829">
    <property type="entry name" value="Pili_assmbl_chaperone_bac"/>
</dbReference>
<feature type="domain" description="Pili assembly chaperone C-terminal" evidence="9">
    <location>
        <begin position="171"/>
        <end position="229"/>
    </location>
</feature>
<evidence type="ECO:0000313" key="11">
    <source>
        <dbReference type="Proteomes" id="UP000286947"/>
    </source>
</evidence>
<dbReference type="OrthoDB" id="9131059at2"/>
<evidence type="ECO:0000256" key="7">
    <source>
        <dbReference type="RuleBase" id="RU003918"/>
    </source>
</evidence>
<dbReference type="InterPro" id="IPR016148">
    <property type="entry name" value="Pili_assmbl_chaperone_C"/>
</dbReference>
<dbReference type="InterPro" id="IPR018046">
    <property type="entry name" value="Pili_assmbl_chaperone_CS"/>
</dbReference>
<keyword evidence="6 7" id="KW-0143">Chaperone</keyword>
<keyword evidence="3" id="KW-1029">Fimbrium biogenesis</keyword>
<keyword evidence="5" id="KW-0574">Periplasm</keyword>
<dbReference type="PROSITE" id="PS00635">
    <property type="entry name" value="PILI_CHAPERONE"/>
    <property type="match status" value="1"/>
</dbReference>
<evidence type="ECO:0000256" key="2">
    <source>
        <dbReference type="ARBA" id="ARBA00007399"/>
    </source>
</evidence>
<proteinExistence type="inferred from homology"/>
<accession>A0A433SB69</accession>
<dbReference type="InterPro" id="IPR008962">
    <property type="entry name" value="PapD-like_sf"/>
</dbReference>
<dbReference type="PANTHER" id="PTHR30251:SF11">
    <property type="entry name" value="CHAPERONE PROTEIN FIMC-RELATED"/>
    <property type="match status" value="1"/>
</dbReference>
<evidence type="ECO:0000256" key="6">
    <source>
        <dbReference type="ARBA" id="ARBA00023186"/>
    </source>
</evidence>
<dbReference type="RefSeq" id="WP_126980524.1">
    <property type="nucleotide sequence ID" value="NZ_PQSP01000007.1"/>
</dbReference>
<dbReference type="PRINTS" id="PR00969">
    <property type="entry name" value="CHAPERONPILI"/>
</dbReference>
<dbReference type="SUPFAM" id="SSF49354">
    <property type="entry name" value="PapD-like"/>
    <property type="match status" value="1"/>
</dbReference>
<dbReference type="Pfam" id="PF00345">
    <property type="entry name" value="PapD_N"/>
    <property type="match status" value="1"/>
</dbReference>
<comment type="similarity">
    <text evidence="2 7">Belongs to the periplasmic pilus chaperone family.</text>
</comment>
<evidence type="ECO:0000256" key="1">
    <source>
        <dbReference type="ARBA" id="ARBA00004418"/>
    </source>
</evidence>
<evidence type="ECO:0000256" key="3">
    <source>
        <dbReference type="ARBA" id="ARBA00022558"/>
    </source>
</evidence>
<protein>
    <submittedName>
        <fullName evidence="10">Putative fimbrial chaperone YraI</fullName>
    </submittedName>
</protein>
<name>A0A433SB69_9BURK</name>
<gene>
    <name evidence="10" type="primary">yraI</name>
    <name evidence="10" type="ORF">CUZ56_02338</name>
</gene>
<dbReference type="Pfam" id="PF02753">
    <property type="entry name" value="PapD_C"/>
    <property type="match status" value="1"/>
</dbReference>
<dbReference type="InterPro" id="IPR036316">
    <property type="entry name" value="Pili_assmbl_chap_C_dom_sf"/>
</dbReference>
<comment type="subcellular location">
    <subcellularLocation>
        <location evidence="1 7">Periplasm</location>
    </subcellularLocation>
</comment>
<dbReference type="InterPro" id="IPR013783">
    <property type="entry name" value="Ig-like_fold"/>
</dbReference>
<evidence type="ECO:0000313" key="10">
    <source>
        <dbReference type="EMBL" id="RUS65982.1"/>
    </source>
</evidence>
<keyword evidence="11" id="KW-1185">Reference proteome</keyword>
<feature type="domain" description="Pili assembly chaperone N-terminal" evidence="8">
    <location>
        <begin position="30"/>
        <end position="148"/>
    </location>
</feature>
<dbReference type="FunFam" id="2.60.40.10:FF:000458">
    <property type="entry name" value="Molecular chaperone FimC"/>
    <property type="match status" value="1"/>
</dbReference>
<dbReference type="Gene3D" id="2.60.40.10">
    <property type="entry name" value="Immunoglobulins"/>
    <property type="match status" value="2"/>
</dbReference>
<dbReference type="InterPro" id="IPR050643">
    <property type="entry name" value="Periplasmic_pilus_chap"/>
</dbReference>
<dbReference type="SUPFAM" id="SSF49584">
    <property type="entry name" value="Periplasmic chaperone C-domain"/>
    <property type="match status" value="1"/>
</dbReference>
<dbReference type="AlphaFoldDB" id="A0A433SB69"/>
<keyword evidence="4" id="KW-0732">Signal</keyword>